<comment type="caution">
    <text evidence="1">The sequence shown here is derived from an EMBL/GenBank/DDBJ whole genome shotgun (WGS) entry which is preliminary data.</text>
</comment>
<gene>
    <name evidence="1" type="ORF">B9G39_14870</name>
</gene>
<keyword evidence="2" id="KW-1185">Reference proteome</keyword>
<dbReference type="AlphaFoldDB" id="A0A4P9VMN5"/>
<name>A0A4P9VMN5_9GAMM</name>
<evidence type="ECO:0000313" key="2">
    <source>
        <dbReference type="Proteomes" id="UP000257039"/>
    </source>
</evidence>
<dbReference type="EMBL" id="NDXW01000001">
    <property type="protein sequence ID" value="RDH44613.1"/>
    <property type="molecule type" value="Genomic_DNA"/>
</dbReference>
<reference evidence="1 2" key="1">
    <citation type="submission" date="2017-04" db="EMBL/GenBank/DDBJ databases">
        <title>Draft genome sequence of Zooshikella ganghwensis VG4 isolated from Red Sea sediments.</title>
        <authorList>
            <person name="Rehman Z."/>
            <person name="Alam I."/>
            <person name="Kamau A."/>
            <person name="Bajic V."/>
            <person name="Leiknes T."/>
        </authorList>
    </citation>
    <scope>NUCLEOTIDE SEQUENCE [LARGE SCALE GENOMIC DNA]</scope>
    <source>
        <strain evidence="1 2">VG4</strain>
    </source>
</reference>
<accession>A0A4P9VMN5</accession>
<proteinExistence type="predicted"/>
<protein>
    <submittedName>
        <fullName evidence="1">Uncharacterized protein</fullName>
    </submittedName>
</protein>
<organism evidence="1 2">
    <name type="scientific">Zooshikella ganghwensis</name>
    <dbReference type="NCBI Taxonomy" id="202772"/>
    <lineage>
        <taxon>Bacteria</taxon>
        <taxon>Pseudomonadati</taxon>
        <taxon>Pseudomonadota</taxon>
        <taxon>Gammaproteobacteria</taxon>
        <taxon>Oceanospirillales</taxon>
        <taxon>Zooshikellaceae</taxon>
        <taxon>Zooshikella</taxon>
    </lineage>
</organism>
<evidence type="ECO:0000313" key="1">
    <source>
        <dbReference type="EMBL" id="RDH44613.1"/>
    </source>
</evidence>
<dbReference type="Proteomes" id="UP000257039">
    <property type="component" value="Unassembled WGS sequence"/>
</dbReference>
<sequence length="68" mass="7972">MKHHTIKIKSPIDCTTQDYQVWDKSYARESQKFSVVRLIKTLGSDFSQEQIIKKHDIACNLHKNKKLA</sequence>